<evidence type="ECO:0008006" key="5">
    <source>
        <dbReference type="Google" id="ProtNLM"/>
    </source>
</evidence>
<dbReference type="RefSeq" id="WP_132705150.1">
    <property type="nucleotide sequence ID" value="NZ_SMGI01000003.1"/>
</dbReference>
<evidence type="ECO:0000313" key="3">
    <source>
        <dbReference type="EMBL" id="TCK66625.1"/>
    </source>
</evidence>
<feature type="compositionally biased region" description="Gly residues" evidence="1">
    <location>
        <begin position="341"/>
        <end position="353"/>
    </location>
</feature>
<dbReference type="EMBL" id="SMGI01000003">
    <property type="protein sequence ID" value="TCK66625.1"/>
    <property type="molecule type" value="Genomic_DNA"/>
</dbReference>
<feature type="chain" id="PRO_5020857510" description="Vitellogenin II" evidence="2">
    <location>
        <begin position="31"/>
        <end position="353"/>
    </location>
</feature>
<dbReference type="Proteomes" id="UP000295714">
    <property type="component" value="Unassembled WGS sequence"/>
</dbReference>
<feature type="region of interest" description="Disordered" evidence="1">
    <location>
        <begin position="223"/>
        <end position="353"/>
    </location>
</feature>
<dbReference type="OrthoDB" id="1443506at2"/>
<evidence type="ECO:0000256" key="2">
    <source>
        <dbReference type="SAM" id="SignalP"/>
    </source>
</evidence>
<feature type="compositionally biased region" description="Low complexity" evidence="1">
    <location>
        <begin position="223"/>
        <end position="237"/>
    </location>
</feature>
<feature type="compositionally biased region" description="Low complexity" evidence="1">
    <location>
        <begin position="256"/>
        <end position="298"/>
    </location>
</feature>
<evidence type="ECO:0000313" key="4">
    <source>
        <dbReference type="Proteomes" id="UP000295714"/>
    </source>
</evidence>
<keyword evidence="4" id="KW-1185">Reference proteome</keyword>
<feature type="signal peptide" evidence="2">
    <location>
        <begin position="1"/>
        <end position="30"/>
    </location>
</feature>
<proteinExistence type="predicted"/>
<name>A0A4R1KNI5_9FLAO</name>
<dbReference type="PROSITE" id="PS51257">
    <property type="entry name" value="PROKAR_LIPOPROTEIN"/>
    <property type="match status" value="1"/>
</dbReference>
<reference evidence="3 4" key="1">
    <citation type="journal article" date="2015" name="Stand. Genomic Sci.">
        <title>Genomic Encyclopedia of Bacterial and Archaeal Type Strains, Phase III: the genomes of soil and plant-associated and newly described type strains.</title>
        <authorList>
            <person name="Whitman W.B."/>
            <person name="Woyke T."/>
            <person name="Klenk H.P."/>
            <person name="Zhou Y."/>
            <person name="Lilburn T.G."/>
            <person name="Beck B.J."/>
            <person name="De Vos P."/>
            <person name="Vandamme P."/>
            <person name="Eisen J.A."/>
            <person name="Garrity G."/>
            <person name="Hugenholtz P."/>
            <person name="Kyrpides N.C."/>
        </authorList>
    </citation>
    <scope>NUCLEOTIDE SEQUENCE [LARGE SCALE GENOMIC DNA]</scope>
    <source>
        <strain evidence="3 4">CECT 8445</strain>
    </source>
</reference>
<accession>A0A4R1KNI5</accession>
<sequence length="353" mass="39583">MRFTSTLKKKYTPFMLLGALIMLTSCGSYQYVGYDNDGIYSSDEVVVEVEQAATNRTNSNYYANYFADQVTDAQLAQEETDEVFTDIDSYTSGNVANNEVEIIEDYGGWGQVNDRVVINYYDNGWNNWGWGWDPWLWNGGFGWGWNNWGWGWNRWNRWGGLGFGWGWGWNDPWLWNGGFGWGWNNYWGWNNGFYRNNLAFNRSRRGAYNRDLALNSRNNLSRRIGNSSLSRRSSGLTRNRDGSRTRVGRNISGRPSRGTVSRPRGTTTRPSRGTISRPRGTTTRPSRGSTTRPSRGNTARPSRGNISRPSRGTTTRSSRGSSRSSGSVRSSGGSRSSSGSSRGGGSRGGGRRG</sequence>
<evidence type="ECO:0000256" key="1">
    <source>
        <dbReference type="SAM" id="MobiDB-lite"/>
    </source>
</evidence>
<gene>
    <name evidence="3" type="ORF">DFQ05_1895</name>
</gene>
<dbReference type="AlphaFoldDB" id="A0A4R1KNI5"/>
<keyword evidence="2" id="KW-0732">Signal</keyword>
<organism evidence="3 4">
    <name type="scientific">Winogradskyella wandonensis</name>
    <dbReference type="NCBI Taxonomy" id="1442586"/>
    <lineage>
        <taxon>Bacteria</taxon>
        <taxon>Pseudomonadati</taxon>
        <taxon>Bacteroidota</taxon>
        <taxon>Flavobacteriia</taxon>
        <taxon>Flavobacteriales</taxon>
        <taxon>Flavobacteriaceae</taxon>
        <taxon>Winogradskyella</taxon>
    </lineage>
</organism>
<feature type="compositionally biased region" description="Low complexity" evidence="1">
    <location>
        <begin position="307"/>
        <end position="340"/>
    </location>
</feature>
<protein>
    <recommendedName>
        <fullName evidence="5">Vitellogenin II</fullName>
    </recommendedName>
</protein>
<comment type="caution">
    <text evidence="3">The sequence shown here is derived from an EMBL/GenBank/DDBJ whole genome shotgun (WGS) entry which is preliminary data.</text>
</comment>